<evidence type="ECO:0008006" key="3">
    <source>
        <dbReference type="Google" id="ProtNLM"/>
    </source>
</evidence>
<dbReference type="InterPro" id="IPR029058">
    <property type="entry name" value="AB_hydrolase_fold"/>
</dbReference>
<dbReference type="SUPFAM" id="SSF53474">
    <property type="entry name" value="alpha/beta-Hydrolases"/>
    <property type="match status" value="1"/>
</dbReference>
<evidence type="ECO:0000313" key="2">
    <source>
        <dbReference type="Proteomes" id="UP000184387"/>
    </source>
</evidence>
<dbReference type="AlphaFoldDB" id="A0A1M6QC99"/>
<dbReference type="STRING" id="198092.SAMN02745194_04356"/>
<keyword evidence="2" id="KW-1185">Reference proteome</keyword>
<proteinExistence type="predicted"/>
<organism evidence="1 2">
    <name type="scientific">Muricoccus roseus</name>
    <dbReference type="NCBI Taxonomy" id="198092"/>
    <lineage>
        <taxon>Bacteria</taxon>
        <taxon>Pseudomonadati</taxon>
        <taxon>Pseudomonadota</taxon>
        <taxon>Alphaproteobacteria</taxon>
        <taxon>Acetobacterales</taxon>
        <taxon>Roseomonadaceae</taxon>
        <taxon>Muricoccus</taxon>
    </lineage>
</organism>
<dbReference type="Proteomes" id="UP000184387">
    <property type="component" value="Unassembled WGS sequence"/>
</dbReference>
<evidence type="ECO:0000313" key="1">
    <source>
        <dbReference type="EMBL" id="SHK17760.1"/>
    </source>
</evidence>
<accession>A0A1M6QC99</accession>
<gene>
    <name evidence="1" type="ORF">SAMN02745194_04356</name>
</gene>
<name>A0A1M6QC99_9PROT</name>
<sequence length="299" mass="33612">MVRMQERSPAGGCKSCWKGATRQGLRRGSTSRSPSMKWHEALAPARCGTDPFAGDAPMMFYEDHGSEVFFQPGRSDYLVITFSELTQRPNGRTFWGSVPLQHLGIPAVGFVAKRARWFADTFVRRALAAARPKMEGYARRITYGFSMGAYGATRHAGVLGAQTTIACSPQWTIEPAKLQGIGQPFARHFREDKHVGMELTSYPADGRLYLLYDPYDRHDAWHADRISEHIAQTVRVPMPFVGHGSVRPFANTTLMALLIEAARSHDDELVRRAARHARRKYSGREELVMKARAARSNRF</sequence>
<protein>
    <recommendedName>
        <fullName evidence="3">Alpha/beta hydrolase</fullName>
    </recommendedName>
</protein>
<dbReference type="EMBL" id="FQZF01000035">
    <property type="protein sequence ID" value="SHK17760.1"/>
    <property type="molecule type" value="Genomic_DNA"/>
</dbReference>
<reference evidence="1 2" key="1">
    <citation type="submission" date="2016-11" db="EMBL/GenBank/DDBJ databases">
        <authorList>
            <person name="Jaros S."/>
            <person name="Januszkiewicz K."/>
            <person name="Wedrychowicz H."/>
        </authorList>
    </citation>
    <scope>NUCLEOTIDE SEQUENCE [LARGE SCALE GENOMIC DNA]</scope>
    <source>
        <strain evidence="1 2">DSM 14916</strain>
    </source>
</reference>